<feature type="binding site" evidence="9">
    <location>
        <position position="107"/>
    </location>
    <ligand>
        <name>[4Fe-4S] cluster</name>
        <dbReference type="ChEBI" id="CHEBI:49883"/>
        <label>2</label>
        <note>4Fe-4S-S-AdoMet</note>
    </ligand>
</feature>
<comment type="similarity">
    <text evidence="9">Belongs to the radical SAM superfamily. Lipoyl synthase family.</text>
</comment>
<feature type="binding site" evidence="9">
    <location>
        <position position="103"/>
    </location>
    <ligand>
        <name>[4Fe-4S] cluster</name>
        <dbReference type="ChEBI" id="CHEBI:49883"/>
        <label>2</label>
        <note>4Fe-4S-S-AdoMet</note>
    </ligand>
</feature>
<comment type="cofactor">
    <cofactor evidence="9">
        <name>[4Fe-4S] cluster</name>
        <dbReference type="ChEBI" id="CHEBI:49883"/>
    </cofactor>
    <text evidence="9">Binds 2 [4Fe-4S] clusters per subunit. One cluster is coordinated with 3 cysteines and an exchangeable S-adenosyl-L-methionine.</text>
</comment>
<dbReference type="FunFam" id="3.20.20.70:FF:000040">
    <property type="entry name" value="Lipoyl synthase"/>
    <property type="match status" value="1"/>
</dbReference>
<feature type="binding site" evidence="9">
    <location>
        <position position="110"/>
    </location>
    <ligand>
        <name>[4Fe-4S] cluster</name>
        <dbReference type="ChEBI" id="CHEBI:49883"/>
        <label>2</label>
        <note>4Fe-4S-S-AdoMet</note>
    </ligand>
</feature>
<dbReference type="SFLD" id="SFLDG01058">
    <property type="entry name" value="lipoyl_synthase_like"/>
    <property type="match status" value="1"/>
</dbReference>
<comment type="catalytic activity">
    <reaction evidence="8 9">
        <text>[[Fe-S] cluster scaffold protein carrying a second [4Fe-4S](2+) cluster] + N(6)-octanoyl-L-lysyl-[protein] + 2 oxidized [2Fe-2S]-[ferredoxin] + 2 S-adenosyl-L-methionine + 4 H(+) = [[Fe-S] cluster scaffold protein] + N(6)-[(R)-dihydrolipoyl]-L-lysyl-[protein] + 4 Fe(3+) + 2 hydrogen sulfide + 2 5'-deoxyadenosine + 2 L-methionine + 2 reduced [2Fe-2S]-[ferredoxin]</text>
        <dbReference type="Rhea" id="RHEA:16585"/>
        <dbReference type="Rhea" id="RHEA-COMP:9928"/>
        <dbReference type="Rhea" id="RHEA-COMP:10000"/>
        <dbReference type="Rhea" id="RHEA-COMP:10001"/>
        <dbReference type="Rhea" id="RHEA-COMP:10475"/>
        <dbReference type="Rhea" id="RHEA-COMP:14568"/>
        <dbReference type="Rhea" id="RHEA-COMP:14569"/>
        <dbReference type="ChEBI" id="CHEBI:15378"/>
        <dbReference type="ChEBI" id="CHEBI:17319"/>
        <dbReference type="ChEBI" id="CHEBI:29034"/>
        <dbReference type="ChEBI" id="CHEBI:29919"/>
        <dbReference type="ChEBI" id="CHEBI:33722"/>
        <dbReference type="ChEBI" id="CHEBI:33737"/>
        <dbReference type="ChEBI" id="CHEBI:33738"/>
        <dbReference type="ChEBI" id="CHEBI:57844"/>
        <dbReference type="ChEBI" id="CHEBI:59789"/>
        <dbReference type="ChEBI" id="CHEBI:78809"/>
        <dbReference type="ChEBI" id="CHEBI:83100"/>
        <dbReference type="EC" id="2.8.1.8"/>
    </reaction>
</comment>
<dbReference type="SMART" id="SM00729">
    <property type="entry name" value="Elp3"/>
    <property type="match status" value="1"/>
</dbReference>
<dbReference type="GO" id="GO:0016992">
    <property type="term" value="F:lipoate synthase activity"/>
    <property type="evidence" value="ECO:0007669"/>
    <property type="project" value="UniProtKB-UniRule"/>
</dbReference>
<dbReference type="InterPro" id="IPR006638">
    <property type="entry name" value="Elp3/MiaA/NifB-like_rSAM"/>
</dbReference>
<dbReference type="Gene3D" id="3.20.20.70">
    <property type="entry name" value="Aldolase class I"/>
    <property type="match status" value="1"/>
</dbReference>
<name>A0A841GY98_9BACT</name>
<proteinExistence type="inferred from homology"/>
<evidence type="ECO:0000256" key="1">
    <source>
        <dbReference type="ARBA" id="ARBA00022485"/>
    </source>
</evidence>
<dbReference type="PANTHER" id="PTHR10949:SF0">
    <property type="entry name" value="LIPOYL SYNTHASE, MITOCHONDRIAL"/>
    <property type="match status" value="1"/>
</dbReference>
<dbReference type="GO" id="GO:0005737">
    <property type="term" value="C:cytoplasm"/>
    <property type="evidence" value="ECO:0007669"/>
    <property type="project" value="UniProtKB-SubCell"/>
</dbReference>
<sequence length="375" mass="41243">MSGISTPDVPARGYAPAGKDNGIVKSKGTVNLPRPDGSEPVAHRARKPEWLKVRAPGGTNYLRLQSLMRSQGLHTVCEEAHCPNIGECWESGTATFMILGDVCTRACKYCAVAHGMPTELDWDEPRRVADSVVTMGLEHAVITSVNRDELKDGGSTIYAETIRQIHERVPGCTVEVLIPDFKGNEDALRNVVEARPEILAHNIDTVERLSKLIRPGARYWRSISFLGAVKRMNPAQLTKSAIILGMGETEDEIYQSMKDLREASVDILTLGQYLRPSEHHVPLDRWVHPDEFRRWKEIGERELGFGHVESGPLVRSSYHAKEQARTIDAGGPGSITQILEADVDSGAVIDPEEAAIRAAMVTPPAPRLVQIGGLR</sequence>
<dbReference type="InterPro" id="IPR058240">
    <property type="entry name" value="rSAM_sf"/>
</dbReference>
<dbReference type="GO" id="GO:0009249">
    <property type="term" value="P:protein lipoylation"/>
    <property type="evidence" value="ECO:0007669"/>
    <property type="project" value="UniProtKB-UniRule"/>
</dbReference>
<dbReference type="NCBIfam" id="NF004019">
    <property type="entry name" value="PRK05481.1"/>
    <property type="match status" value="1"/>
</dbReference>
<dbReference type="InterPro" id="IPR031691">
    <property type="entry name" value="LIAS_N"/>
</dbReference>
<dbReference type="NCBIfam" id="NF009544">
    <property type="entry name" value="PRK12928.1"/>
    <property type="match status" value="1"/>
</dbReference>
<evidence type="ECO:0000256" key="9">
    <source>
        <dbReference type="HAMAP-Rule" id="MF_00206"/>
    </source>
</evidence>
<gene>
    <name evidence="9" type="primary">lipA</name>
    <name evidence="12" type="ORF">HNQ61_002320</name>
</gene>
<dbReference type="GO" id="GO:0051539">
    <property type="term" value="F:4 iron, 4 sulfur cluster binding"/>
    <property type="evidence" value="ECO:0007669"/>
    <property type="project" value="UniProtKB-UniRule"/>
</dbReference>
<dbReference type="EC" id="2.8.1.8" evidence="9"/>
<dbReference type="Pfam" id="PF16881">
    <property type="entry name" value="LIAS_N"/>
    <property type="match status" value="1"/>
</dbReference>
<evidence type="ECO:0000313" key="12">
    <source>
        <dbReference type="EMBL" id="MBB6070699.1"/>
    </source>
</evidence>
<feature type="domain" description="Radical SAM core" evidence="11">
    <location>
        <begin position="89"/>
        <end position="306"/>
    </location>
</feature>
<reference evidence="12 13" key="1">
    <citation type="submission" date="2020-08" db="EMBL/GenBank/DDBJ databases">
        <title>Genomic Encyclopedia of Type Strains, Phase IV (KMG-IV): sequencing the most valuable type-strain genomes for metagenomic binning, comparative biology and taxonomic classification.</title>
        <authorList>
            <person name="Goeker M."/>
        </authorList>
    </citation>
    <scope>NUCLEOTIDE SEQUENCE [LARGE SCALE GENOMIC DNA]</scope>
    <source>
        <strain evidence="12 13">DSM 29007</strain>
    </source>
</reference>
<organism evidence="12 13">
    <name type="scientific">Longimicrobium terrae</name>
    <dbReference type="NCBI Taxonomy" id="1639882"/>
    <lineage>
        <taxon>Bacteria</taxon>
        <taxon>Pseudomonadati</taxon>
        <taxon>Gemmatimonadota</taxon>
        <taxon>Longimicrobiia</taxon>
        <taxon>Longimicrobiales</taxon>
        <taxon>Longimicrobiaceae</taxon>
        <taxon>Longimicrobium</taxon>
    </lineage>
</organism>
<dbReference type="GO" id="GO:0046872">
    <property type="term" value="F:metal ion binding"/>
    <property type="evidence" value="ECO:0007669"/>
    <property type="project" value="UniProtKB-KW"/>
</dbReference>
<evidence type="ECO:0000259" key="11">
    <source>
        <dbReference type="PROSITE" id="PS51918"/>
    </source>
</evidence>
<feature type="binding site" evidence="9">
    <location>
        <position position="317"/>
    </location>
    <ligand>
        <name>[4Fe-4S] cluster</name>
        <dbReference type="ChEBI" id="CHEBI:49883"/>
        <label>1</label>
    </ligand>
</feature>
<feature type="binding site" evidence="9">
    <location>
        <position position="77"/>
    </location>
    <ligand>
        <name>[4Fe-4S] cluster</name>
        <dbReference type="ChEBI" id="CHEBI:49883"/>
        <label>1</label>
    </ligand>
</feature>
<dbReference type="InterPro" id="IPR013785">
    <property type="entry name" value="Aldolase_TIM"/>
</dbReference>
<feature type="binding site" evidence="9">
    <location>
        <position position="88"/>
    </location>
    <ligand>
        <name>[4Fe-4S] cluster</name>
        <dbReference type="ChEBI" id="CHEBI:49883"/>
        <label>1</label>
    </ligand>
</feature>
<keyword evidence="7 9" id="KW-0411">Iron-sulfur</keyword>
<dbReference type="InterPro" id="IPR007197">
    <property type="entry name" value="rSAM"/>
</dbReference>
<keyword evidence="2 9" id="KW-0963">Cytoplasm</keyword>
<dbReference type="AlphaFoldDB" id="A0A841GY98"/>
<dbReference type="RefSeq" id="WP_170034578.1">
    <property type="nucleotide sequence ID" value="NZ_JABDTL010000001.1"/>
</dbReference>
<keyword evidence="6 9" id="KW-0408">Iron</keyword>
<keyword evidence="13" id="KW-1185">Reference proteome</keyword>
<protein>
    <recommendedName>
        <fullName evidence="9">Lipoyl synthase</fullName>
        <ecNumber evidence="9">2.8.1.8</ecNumber>
    </recommendedName>
    <alternativeName>
        <fullName evidence="9">Lip-syn</fullName>
        <shortName evidence="9">LS</shortName>
    </alternativeName>
    <alternativeName>
        <fullName evidence="9">Lipoate synthase</fullName>
    </alternativeName>
    <alternativeName>
        <fullName evidence="9">Lipoic acid synthase</fullName>
    </alternativeName>
    <alternativeName>
        <fullName evidence="9">Sulfur insertion protein LipA</fullName>
    </alternativeName>
</protein>
<dbReference type="PROSITE" id="PS51918">
    <property type="entry name" value="RADICAL_SAM"/>
    <property type="match status" value="1"/>
</dbReference>
<evidence type="ECO:0000313" key="13">
    <source>
        <dbReference type="Proteomes" id="UP000582837"/>
    </source>
</evidence>
<evidence type="ECO:0000256" key="7">
    <source>
        <dbReference type="ARBA" id="ARBA00023014"/>
    </source>
</evidence>
<dbReference type="EMBL" id="JACHIA010000005">
    <property type="protein sequence ID" value="MBB6070699.1"/>
    <property type="molecule type" value="Genomic_DNA"/>
</dbReference>
<evidence type="ECO:0000256" key="8">
    <source>
        <dbReference type="ARBA" id="ARBA00047326"/>
    </source>
</evidence>
<dbReference type="SFLD" id="SFLDF00271">
    <property type="entry name" value="lipoyl_synthase"/>
    <property type="match status" value="1"/>
</dbReference>
<dbReference type="PANTHER" id="PTHR10949">
    <property type="entry name" value="LIPOYL SYNTHASE"/>
    <property type="match status" value="1"/>
</dbReference>
<evidence type="ECO:0000256" key="3">
    <source>
        <dbReference type="ARBA" id="ARBA00022679"/>
    </source>
</evidence>
<keyword evidence="3 9" id="KW-0808">Transferase</keyword>
<comment type="pathway">
    <text evidence="9">Protein modification; protein lipoylation via endogenous pathway; protein N(6)-(lipoyl)lysine from octanoyl-[acyl-carrier-protein]: step 2/2.</text>
</comment>
<comment type="caution">
    <text evidence="12">The sequence shown here is derived from an EMBL/GenBank/DDBJ whole genome shotgun (WGS) entry which is preliminary data.</text>
</comment>
<comment type="function">
    <text evidence="9">Catalyzes the radical-mediated insertion of two sulfur atoms into the C-6 and C-8 positions of the octanoyl moiety bound to the lipoyl domains of lipoate-dependent enzymes, thereby converting the octanoylated domains into lipoylated derivatives.</text>
</comment>
<dbReference type="Pfam" id="PF04055">
    <property type="entry name" value="Radical_SAM"/>
    <property type="match status" value="1"/>
</dbReference>
<evidence type="ECO:0000256" key="6">
    <source>
        <dbReference type="ARBA" id="ARBA00023004"/>
    </source>
</evidence>
<dbReference type="HAMAP" id="MF_00206">
    <property type="entry name" value="Lipoyl_synth"/>
    <property type="match status" value="1"/>
</dbReference>
<dbReference type="UniPathway" id="UPA00538">
    <property type="reaction ID" value="UER00593"/>
</dbReference>
<evidence type="ECO:0000256" key="4">
    <source>
        <dbReference type="ARBA" id="ARBA00022691"/>
    </source>
</evidence>
<dbReference type="SFLD" id="SFLDS00029">
    <property type="entry name" value="Radical_SAM"/>
    <property type="match status" value="1"/>
</dbReference>
<keyword evidence="4 9" id="KW-0949">S-adenosyl-L-methionine</keyword>
<feature type="region of interest" description="Disordered" evidence="10">
    <location>
        <begin position="1"/>
        <end position="45"/>
    </location>
</feature>
<evidence type="ECO:0000256" key="2">
    <source>
        <dbReference type="ARBA" id="ARBA00022490"/>
    </source>
</evidence>
<evidence type="ECO:0000256" key="10">
    <source>
        <dbReference type="SAM" id="MobiDB-lite"/>
    </source>
</evidence>
<dbReference type="InterPro" id="IPR003698">
    <property type="entry name" value="Lipoyl_synth"/>
</dbReference>
<keyword evidence="5 9" id="KW-0479">Metal-binding</keyword>
<accession>A0A841GY98</accession>
<dbReference type="SUPFAM" id="SSF102114">
    <property type="entry name" value="Radical SAM enzymes"/>
    <property type="match status" value="1"/>
</dbReference>
<dbReference type="NCBIfam" id="TIGR00510">
    <property type="entry name" value="lipA"/>
    <property type="match status" value="1"/>
</dbReference>
<keyword evidence="1 9" id="KW-0004">4Fe-4S</keyword>
<evidence type="ECO:0000256" key="5">
    <source>
        <dbReference type="ARBA" id="ARBA00022723"/>
    </source>
</evidence>
<feature type="binding site" evidence="9">
    <location>
        <position position="82"/>
    </location>
    <ligand>
        <name>[4Fe-4S] cluster</name>
        <dbReference type="ChEBI" id="CHEBI:49883"/>
        <label>1</label>
    </ligand>
</feature>
<comment type="subcellular location">
    <subcellularLocation>
        <location evidence="9">Cytoplasm</location>
    </subcellularLocation>
</comment>
<dbReference type="Proteomes" id="UP000582837">
    <property type="component" value="Unassembled WGS sequence"/>
</dbReference>